<dbReference type="AlphaFoldDB" id="A0A2M8DQN5"/>
<gene>
    <name evidence="1" type="ORF">CO073_03690</name>
</gene>
<name>A0A2M8DQN5_9BACT</name>
<feature type="non-terminal residue" evidence="1">
    <location>
        <position position="1"/>
    </location>
</feature>
<dbReference type="EMBL" id="PFSY01000168">
    <property type="protein sequence ID" value="PJC01386.1"/>
    <property type="molecule type" value="Genomic_DNA"/>
</dbReference>
<sequence length="90" mass="9642">SGAKETPPQALAVAGSTSFYSDATCQGILAPTKLLHVTKKMAVCHDGTKGMRIPLDDNGCNPIIITIDTAGHILDKHFNGLEMEAWSKYQ</sequence>
<protein>
    <submittedName>
        <fullName evidence="1">Uncharacterized protein</fullName>
    </submittedName>
</protein>
<evidence type="ECO:0000313" key="2">
    <source>
        <dbReference type="Proteomes" id="UP000230136"/>
    </source>
</evidence>
<dbReference type="Proteomes" id="UP000230136">
    <property type="component" value="Unassembled WGS sequence"/>
</dbReference>
<organism evidence="1 2">
    <name type="scientific">Candidatus Komeilibacteria bacterium CG_4_9_14_0_8_um_filter_36_9</name>
    <dbReference type="NCBI Taxonomy" id="1974473"/>
    <lineage>
        <taxon>Bacteria</taxon>
        <taxon>Candidatus Komeiliibacteriota</taxon>
    </lineage>
</organism>
<comment type="caution">
    <text evidence="1">The sequence shown here is derived from an EMBL/GenBank/DDBJ whole genome shotgun (WGS) entry which is preliminary data.</text>
</comment>
<proteinExistence type="predicted"/>
<accession>A0A2M8DQN5</accession>
<evidence type="ECO:0000313" key="1">
    <source>
        <dbReference type="EMBL" id="PJC01386.1"/>
    </source>
</evidence>
<reference evidence="2" key="1">
    <citation type="submission" date="2017-09" db="EMBL/GenBank/DDBJ databases">
        <title>Depth-based differentiation of microbial function through sediment-hosted aquifers and enrichment of novel symbionts in the deep terrestrial subsurface.</title>
        <authorList>
            <person name="Probst A.J."/>
            <person name="Ladd B."/>
            <person name="Jarett J.K."/>
            <person name="Geller-Mcgrath D.E."/>
            <person name="Sieber C.M.K."/>
            <person name="Emerson J.B."/>
            <person name="Anantharaman K."/>
            <person name="Thomas B.C."/>
            <person name="Malmstrom R."/>
            <person name="Stieglmeier M."/>
            <person name="Klingl A."/>
            <person name="Woyke T."/>
            <person name="Ryan C.M."/>
            <person name="Banfield J.F."/>
        </authorList>
    </citation>
    <scope>NUCLEOTIDE SEQUENCE [LARGE SCALE GENOMIC DNA]</scope>
</reference>